<dbReference type="Gene3D" id="3.30.70.1230">
    <property type="entry name" value="Nucleotide cyclase"/>
    <property type="match status" value="1"/>
</dbReference>
<evidence type="ECO:0000256" key="9">
    <source>
        <dbReference type="SAM" id="Coils"/>
    </source>
</evidence>
<evidence type="ECO:0000256" key="2">
    <source>
        <dbReference type="ARBA" id="ARBA00004167"/>
    </source>
</evidence>
<evidence type="ECO:0000256" key="8">
    <source>
        <dbReference type="ARBA" id="ARBA00023239"/>
    </source>
</evidence>
<dbReference type="GO" id="GO:0001653">
    <property type="term" value="F:peptide receptor activity"/>
    <property type="evidence" value="ECO:0007669"/>
    <property type="project" value="TreeGrafter"/>
</dbReference>
<comment type="subcellular location">
    <subcellularLocation>
        <location evidence="2">Membrane</location>
        <topology evidence="2">Single-pass membrane protein</topology>
    </subcellularLocation>
</comment>
<sequence length="230" mass="26222">MGFAERDNAIEFSNLDGQTYDMYAFGAILYEILYRRRIAETEDYSEGSNGLEALDDDVCIFSAAAEEHLPIFSEFPNEDNTDSTINGVVNERVHPDLVALMKKCFGKPEQRPDANMVRKITDATLKMPGSLVDNFLKNMEQYTNNLENLVREQTGKLEEEQQMVEQILLELLPKSVVDELRLGLRVEPQFYGSVTVMYSDIVGFTSLCSESAPMEVVDLVDFFKFIFPYF</sequence>
<dbReference type="PROSITE" id="PS50125">
    <property type="entry name" value="GUANYLATE_CYCLASE_2"/>
    <property type="match status" value="1"/>
</dbReference>
<evidence type="ECO:0000256" key="3">
    <source>
        <dbReference type="ARBA" id="ARBA00022692"/>
    </source>
</evidence>
<dbReference type="GO" id="GO:0000166">
    <property type="term" value="F:nucleotide binding"/>
    <property type="evidence" value="ECO:0007669"/>
    <property type="project" value="UniProtKB-KW"/>
</dbReference>
<dbReference type="Pfam" id="PF00211">
    <property type="entry name" value="Guanylate_cyc"/>
    <property type="match status" value="1"/>
</dbReference>
<dbReference type="InterPro" id="IPR050401">
    <property type="entry name" value="Cyclic_nucleotide_synthase"/>
</dbReference>
<reference evidence="12" key="1">
    <citation type="submission" date="2022-11" db="UniProtKB">
        <authorList>
            <consortium name="WormBaseParasite"/>
        </authorList>
    </citation>
    <scope>IDENTIFICATION</scope>
</reference>
<dbReference type="GO" id="GO:0005886">
    <property type="term" value="C:plasma membrane"/>
    <property type="evidence" value="ECO:0007669"/>
    <property type="project" value="TreeGrafter"/>
</dbReference>
<keyword evidence="3" id="KW-0812">Transmembrane</keyword>
<keyword evidence="7" id="KW-0325">Glycoprotein</keyword>
<evidence type="ECO:0000313" key="12">
    <source>
        <dbReference type="WBParaSite" id="Minc3s00103g04638"/>
    </source>
</evidence>
<proteinExistence type="predicted"/>
<keyword evidence="11" id="KW-1185">Reference proteome</keyword>
<feature type="coiled-coil region" evidence="9">
    <location>
        <begin position="132"/>
        <end position="170"/>
    </location>
</feature>
<name>A0A914KSV5_MELIC</name>
<dbReference type="SUPFAM" id="SSF55073">
    <property type="entry name" value="Nucleotide cyclase"/>
    <property type="match status" value="1"/>
</dbReference>
<dbReference type="PANTHER" id="PTHR11920:SF485">
    <property type="entry name" value="RECEPTOR-TYPE GUANYLATE CYCLASE DAF-11"/>
    <property type="match status" value="1"/>
</dbReference>
<dbReference type="Gene3D" id="6.10.250.780">
    <property type="match status" value="1"/>
</dbReference>
<keyword evidence="5" id="KW-1133">Transmembrane helix</keyword>
<keyword evidence="9" id="KW-0175">Coiled coil</keyword>
<evidence type="ECO:0000256" key="5">
    <source>
        <dbReference type="ARBA" id="ARBA00022989"/>
    </source>
</evidence>
<dbReference type="InterPro" id="IPR001054">
    <property type="entry name" value="A/G_cyclase"/>
</dbReference>
<evidence type="ECO:0000256" key="7">
    <source>
        <dbReference type="ARBA" id="ARBA00023180"/>
    </source>
</evidence>
<keyword evidence="8" id="KW-0456">Lyase</keyword>
<keyword evidence="4" id="KW-0547">Nucleotide-binding</keyword>
<dbReference type="Gene3D" id="1.10.510.10">
    <property type="entry name" value="Transferase(Phosphotransferase) domain 1"/>
    <property type="match status" value="1"/>
</dbReference>
<protein>
    <submittedName>
        <fullName evidence="12">Guanylate cyclase domain-containing protein</fullName>
    </submittedName>
</protein>
<accession>A0A914KSV5</accession>
<comment type="catalytic activity">
    <reaction evidence="1">
        <text>GTP = 3',5'-cyclic GMP + diphosphate</text>
        <dbReference type="Rhea" id="RHEA:13665"/>
        <dbReference type="ChEBI" id="CHEBI:33019"/>
        <dbReference type="ChEBI" id="CHEBI:37565"/>
        <dbReference type="ChEBI" id="CHEBI:57746"/>
        <dbReference type="EC" id="4.6.1.2"/>
    </reaction>
</comment>
<dbReference type="Proteomes" id="UP000887563">
    <property type="component" value="Unplaced"/>
</dbReference>
<dbReference type="SUPFAM" id="SSF56112">
    <property type="entry name" value="Protein kinase-like (PK-like)"/>
    <property type="match status" value="1"/>
</dbReference>
<feature type="domain" description="Guanylate cyclase" evidence="10">
    <location>
        <begin position="195"/>
        <end position="230"/>
    </location>
</feature>
<evidence type="ECO:0000259" key="10">
    <source>
        <dbReference type="PROSITE" id="PS50125"/>
    </source>
</evidence>
<dbReference type="GO" id="GO:0035556">
    <property type="term" value="P:intracellular signal transduction"/>
    <property type="evidence" value="ECO:0007669"/>
    <property type="project" value="InterPro"/>
</dbReference>
<keyword evidence="6" id="KW-0472">Membrane</keyword>
<evidence type="ECO:0000256" key="1">
    <source>
        <dbReference type="ARBA" id="ARBA00001436"/>
    </source>
</evidence>
<dbReference type="GO" id="GO:0007168">
    <property type="term" value="P:receptor guanylyl cyclase signaling pathway"/>
    <property type="evidence" value="ECO:0007669"/>
    <property type="project" value="TreeGrafter"/>
</dbReference>
<organism evidence="11 12">
    <name type="scientific">Meloidogyne incognita</name>
    <name type="common">Southern root-knot nematode worm</name>
    <name type="synonym">Oxyuris incognita</name>
    <dbReference type="NCBI Taxonomy" id="6306"/>
    <lineage>
        <taxon>Eukaryota</taxon>
        <taxon>Metazoa</taxon>
        <taxon>Ecdysozoa</taxon>
        <taxon>Nematoda</taxon>
        <taxon>Chromadorea</taxon>
        <taxon>Rhabditida</taxon>
        <taxon>Tylenchina</taxon>
        <taxon>Tylenchomorpha</taxon>
        <taxon>Tylenchoidea</taxon>
        <taxon>Meloidogynidae</taxon>
        <taxon>Meloidogyninae</taxon>
        <taxon>Meloidogyne</taxon>
        <taxon>Meloidogyne incognita group</taxon>
    </lineage>
</organism>
<dbReference type="AlphaFoldDB" id="A0A914KSV5"/>
<dbReference type="PANTHER" id="PTHR11920">
    <property type="entry name" value="GUANYLYL CYCLASE"/>
    <property type="match status" value="1"/>
</dbReference>
<evidence type="ECO:0000313" key="11">
    <source>
        <dbReference type="Proteomes" id="UP000887563"/>
    </source>
</evidence>
<dbReference type="WBParaSite" id="Minc3s00103g04638">
    <property type="protein sequence ID" value="Minc3s00103g04638"/>
    <property type="gene ID" value="Minc3s00103g04638"/>
</dbReference>
<evidence type="ECO:0000256" key="4">
    <source>
        <dbReference type="ARBA" id="ARBA00022741"/>
    </source>
</evidence>
<dbReference type="GO" id="GO:0004016">
    <property type="term" value="F:adenylate cyclase activity"/>
    <property type="evidence" value="ECO:0007669"/>
    <property type="project" value="TreeGrafter"/>
</dbReference>
<dbReference type="InterPro" id="IPR029787">
    <property type="entry name" value="Nucleotide_cyclase"/>
</dbReference>
<dbReference type="InterPro" id="IPR011009">
    <property type="entry name" value="Kinase-like_dom_sf"/>
</dbReference>
<evidence type="ECO:0000256" key="6">
    <source>
        <dbReference type="ARBA" id="ARBA00023136"/>
    </source>
</evidence>
<dbReference type="GO" id="GO:0004383">
    <property type="term" value="F:guanylate cyclase activity"/>
    <property type="evidence" value="ECO:0007669"/>
    <property type="project" value="UniProtKB-EC"/>
</dbReference>